<comment type="caution">
    <text evidence="2">The sequence shown here is derived from an EMBL/GenBank/DDBJ whole genome shotgun (WGS) entry which is preliminary data.</text>
</comment>
<protein>
    <submittedName>
        <fullName evidence="2">Uncharacterized protein</fullName>
    </submittedName>
</protein>
<sequence>MKKMFSVLLLILFISTSAFSASPEVVQEASCANKALFTAQQITAEYEDANFFEVFFYAFEKCIEQELVIE</sequence>
<gene>
    <name evidence="2" type="ORF">ES692_04050</name>
</gene>
<reference evidence="2 3" key="1">
    <citation type="submission" date="2019-08" db="EMBL/GenBank/DDBJ databases">
        <title>Genome of Psychroserpens burtonensis ACAM 167.</title>
        <authorList>
            <person name="Bowman J.P."/>
        </authorList>
    </citation>
    <scope>NUCLEOTIDE SEQUENCE [LARGE SCALE GENOMIC DNA]</scope>
    <source>
        <strain evidence="2 3">ACAM 167</strain>
    </source>
</reference>
<evidence type="ECO:0000313" key="2">
    <source>
        <dbReference type="EMBL" id="TXE19037.1"/>
    </source>
</evidence>
<evidence type="ECO:0000313" key="3">
    <source>
        <dbReference type="Proteomes" id="UP000321938"/>
    </source>
</evidence>
<feature type="signal peptide" evidence="1">
    <location>
        <begin position="1"/>
        <end position="20"/>
    </location>
</feature>
<keyword evidence="3" id="KW-1185">Reference proteome</keyword>
<dbReference type="EMBL" id="VOSB01000005">
    <property type="protein sequence ID" value="TXE19037.1"/>
    <property type="molecule type" value="Genomic_DNA"/>
</dbReference>
<dbReference type="Proteomes" id="UP000321938">
    <property type="component" value="Unassembled WGS sequence"/>
</dbReference>
<accession>A0A5C7BE24</accession>
<feature type="chain" id="PRO_5022960668" evidence="1">
    <location>
        <begin position="21"/>
        <end position="70"/>
    </location>
</feature>
<proteinExistence type="predicted"/>
<organism evidence="2 3">
    <name type="scientific">Psychroserpens burtonensis</name>
    <dbReference type="NCBI Taxonomy" id="49278"/>
    <lineage>
        <taxon>Bacteria</taxon>
        <taxon>Pseudomonadati</taxon>
        <taxon>Bacteroidota</taxon>
        <taxon>Flavobacteriia</taxon>
        <taxon>Flavobacteriales</taxon>
        <taxon>Flavobacteriaceae</taxon>
        <taxon>Psychroserpens</taxon>
    </lineage>
</organism>
<dbReference type="AlphaFoldDB" id="A0A5C7BE24"/>
<evidence type="ECO:0000256" key="1">
    <source>
        <dbReference type="SAM" id="SignalP"/>
    </source>
</evidence>
<keyword evidence="1" id="KW-0732">Signal</keyword>
<dbReference type="RefSeq" id="WP_147231187.1">
    <property type="nucleotide sequence ID" value="NZ_VOSB01000005.1"/>
</dbReference>
<name>A0A5C7BE24_9FLAO</name>